<organism evidence="1 2">
    <name type="scientific">Nitratireductor mangrovi</name>
    <dbReference type="NCBI Taxonomy" id="2599600"/>
    <lineage>
        <taxon>Bacteria</taxon>
        <taxon>Pseudomonadati</taxon>
        <taxon>Pseudomonadota</taxon>
        <taxon>Alphaproteobacteria</taxon>
        <taxon>Hyphomicrobiales</taxon>
        <taxon>Phyllobacteriaceae</taxon>
        <taxon>Nitratireductor</taxon>
    </lineage>
</organism>
<dbReference type="KEGG" id="niy:FQ775_01005"/>
<dbReference type="AlphaFoldDB" id="A0A5B8KU17"/>
<keyword evidence="2" id="KW-1185">Reference proteome</keyword>
<dbReference type="EMBL" id="CP042301">
    <property type="protein sequence ID" value="QDY99060.1"/>
    <property type="molecule type" value="Genomic_DNA"/>
</dbReference>
<gene>
    <name evidence="1" type="ORF">FQ775_01005</name>
</gene>
<dbReference type="OrthoDB" id="7690128at2"/>
<dbReference type="Proteomes" id="UP000321389">
    <property type="component" value="Chromosome"/>
</dbReference>
<evidence type="ECO:0000313" key="1">
    <source>
        <dbReference type="EMBL" id="QDY99060.1"/>
    </source>
</evidence>
<accession>A0A5B8KU17</accession>
<proteinExistence type="predicted"/>
<dbReference type="RefSeq" id="WP_146297710.1">
    <property type="nucleotide sequence ID" value="NZ_CP042301.2"/>
</dbReference>
<evidence type="ECO:0000313" key="2">
    <source>
        <dbReference type="Proteomes" id="UP000321389"/>
    </source>
</evidence>
<protein>
    <submittedName>
        <fullName evidence="1">Uncharacterized protein</fullName>
    </submittedName>
</protein>
<sequence length="126" mass="14579">MKFKLSHEHRYWWPVTVAVPHPDKDKAGSFLEMSFRMQFEALPREEALALSKKLAGLEPAEAERHRYDDIVRVARDWDEDVLDENDEPIPFSAARLAAFMELSWFRLGVYRAWSSSLVGDAARKGN</sequence>
<name>A0A5B8KU17_9HYPH</name>
<reference evidence="1" key="1">
    <citation type="submission" date="2020-04" db="EMBL/GenBank/DDBJ databases">
        <title>Nitratireductor sp. nov. isolated from mangrove soil.</title>
        <authorList>
            <person name="Ye Y."/>
        </authorList>
    </citation>
    <scope>NUCLEOTIDE SEQUENCE</scope>
    <source>
        <strain evidence="1">SY7</strain>
    </source>
</reference>